<accession>A0A1M6SEI4</accession>
<evidence type="ECO:0000313" key="2">
    <source>
        <dbReference type="EMBL" id="SHK43120.1"/>
    </source>
</evidence>
<dbReference type="STRING" id="1121301.SAMN02745912_03286"/>
<keyword evidence="1" id="KW-0812">Transmembrane</keyword>
<gene>
    <name evidence="2" type="ORF">SAMN02745912_03286</name>
</gene>
<feature type="transmembrane region" description="Helical" evidence="1">
    <location>
        <begin position="7"/>
        <end position="32"/>
    </location>
</feature>
<feature type="transmembrane region" description="Helical" evidence="1">
    <location>
        <begin position="52"/>
        <end position="69"/>
    </location>
</feature>
<evidence type="ECO:0000313" key="3">
    <source>
        <dbReference type="Proteomes" id="UP000184465"/>
    </source>
</evidence>
<protein>
    <submittedName>
        <fullName evidence="2">Uncharacterized protein</fullName>
    </submittedName>
</protein>
<keyword evidence="1" id="KW-0472">Membrane</keyword>
<dbReference type="AlphaFoldDB" id="A0A1M6SEI4"/>
<organism evidence="2 3">
    <name type="scientific">Paramaledivibacter caminithermalis (strain DSM 15212 / CIP 107654 / DViRD3)</name>
    <name type="common">Clostridium caminithermale</name>
    <dbReference type="NCBI Taxonomy" id="1121301"/>
    <lineage>
        <taxon>Bacteria</taxon>
        <taxon>Bacillati</taxon>
        <taxon>Bacillota</taxon>
        <taxon>Clostridia</taxon>
        <taxon>Peptostreptococcales</taxon>
        <taxon>Caminicellaceae</taxon>
        <taxon>Paramaledivibacter</taxon>
    </lineage>
</organism>
<evidence type="ECO:0000256" key="1">
    <source>
        <dbReference type="SAM" id="Phobius"/>
    </source>
</evidence>
<keyword evidence="3" id="KW-1185">Reference proteome</keyword>
<dbReference type="EMBL" id="FRAG01000060">
    <property type="protein sequence ID" value="SHK43120.1"/>
    <property type="molecule type" value="Genomic_DNA"/>
</dbReference>
<sequence>MKLEKIVGLFIIALSIITLSLQISISNLAKYIDQTTGEFWSTGYEYNYIPSIIYWLFLAALGIGLYLTLRKEKSTK</sequence>
<dbReference type="Proteomes" id="UP000184465">
    <property type="component" value="Unassembled WGS sequence"/>
</dbReference>
<reference evidence="2 3" key="1">
    <citation type="submission" date="2016-11" db="EMBL/GenBank/DDBJ databases">
        <authorList>
            <person name="Jaros S."/>
            <person name="Januszkiewicz K."/>
            <person name="Wedrychowicz H."/>
        </authorList>
    </citation>
    <scope>NUCLEOTIDE SEQUENCE [LARGE SCALE GENOMIC DNA]</scope>
    <source>
        <strain evidence="2 3">DSM 15212</strain>
    </source>
</reference>
<dbReference type="RefSeq" id="WP_073152540.1">
    <property type="nucleotide sequence ID" value="NZ_FRAG01000060.1"/>
</dbReference>
<proteinExistence type="predicted"/>
<keyword evidence="1" id="KW-1133">Transmembrane helix</keyword>
<name>A0A1M6SEI4_PARC5</name>